<feature type="chain" id="PRO_5037226331" evidence="1">
    <location>
        <begin position="26"/>
        <end position="281"/>
    </location>
</feature>
<dbReference type="Proteomes" id="UP000887572">
    <property type="component" value="Unplaced"/>
</dbReference>
<sequence length="281" mass="31157">MYGRHRCLFTCIYIVLLLLLHHVLAAQRHYKIKRQDGRLMAYKGGESEIRDYARYATAGTAAGAASGAAVGVAVGTFVPVIGNVVGGIWGMIYGGGAGFVGGSIAYLGVQSACDNRCAKGTYACVTAENVSMPCCRTHFTQQCYSDWGEIVTKYKRLTPPVFPIFDPTWEEKLAGPETQETANLPKAKTFSCQRGRQTLYESSNGPDKCPYESNQCYFVYCYDLSEAKTNDFAEWGCVYKNHTDICRHLSKIKFKCTCVLADLDAEMANERYAFNNYKPES</sequence>
<dbReference type="AlphaFoldDB" id="A0A914I411"/>
<proteinExistence type="predicted"/>
<protein>
    <submittedName>
        <fullName evidence="3">Glycine zipper domain-containing protein</fullName>
    </submittedName>
</protein>
<dbReference type="WBParaSite" id="Gr19_v10_g6399.t1">
    <property type="protein sequence ID" value="Gr19_v10_g6399.t1"/>
    <property type="gene ID" value="Gr19_v10_g6399"/>
</dbReference>
<dbReference type="PANTHER" id="PTHR21525">
    <property type="entry name" value="MOTILE SPERM PROTEIN"/>
    <property type="match status" value="1"/>
</dbReference>
<accession>A0A914I411</accession>
<organism evidence="2 3">
    <name type="scientific">Globodera rostochiensis</name>
    <name type="common">Golden nematode worm</name>
    <name type="synonym">Heterodera rostochiensis</name>
    <dbReference type="NCBI Taxonomy" id="31243"/>
    <lineage>
        <taxon>Eukaryota</taxon>
        <taxon>Metazoa</taxon>
        <taxon>Ecdysozoa</taxon>
        <taxon>Nematoda</taxon>
        <taxon>Chromadorea</taxon>
        <taxon>Rhabditida</taxon>
        <taxon>Tylenchina</taxon>
        <taxon>Tylenchomorpha</taxon>
        <taxon>Tylenchoidea</taxon>
        <taxon>Heteroderidae</taxon>
        <taxon>Heteroderinae</taxon>
        <taxon>Globodera</taxon>
    </lineage>
</organism>
<dbReference type="PANTHER" id="PTHR21525:SF9">
    <property type="entry name" value="CHANNEL_COLICIN DOMAIN-CONTAINING PROTEIN"/>
    <property type="match status" value="1"/>
</dbReference>
<evidence type="ECO:0000313" key="3">
    <source>
        <dbReference type="WBParaSite" id="Gr19_v10_g6399.t1"/>
    </source>
</evidence>
<name>A0A914I411_GLORO</name>
<evidence type="ECO:0000313" key="2">
    <source>
        <dbReference type="Proteomes" id="UP000887572"/>
    </source>
</evidence>
<evidence type="ECO:0000256" key="1">
    <source>
        <dbReference type="SAM" id="SignalP"/>
    </source>
</evidence>
<keyword evidence="1" id="KW-0732">Signal</keyword>
<reference evidence="3" key="1">
    <citation type="submission" date="2022-11" db="UniProtKB">
        <authorList>
            <consortium name="WormBaseParasite"/>
        </authorList>
    </citation>
    <scope>IDENTIFICATION</scope>
</reference>
<feature type="signal peptide" evidence="1">
    <location>
        <begin position="1"/>
        <end position="25"/>
    </location>
</feature>
<keyword evidence="2" id="KW-1185">Reference proteome</keyword>